<organism evidence="3">
    <name type="scientific">Castor canadensis</name>
    <name type="common">American beaver</name>
    <dbReference type="NCBI Taxonomy" id="51338"/>
    <lineage>
        <taxon>Eukaryota</taxon>
        <taxon>Metazoa</taxon>
        <taxon>Chordata</taxon>
        <taxon>Craniata</taxon>
        <taxon>Vertebrata</taxon>
        <taxon>Euteleostomi</taxon>
        <taxon>Mammalia</taxon>
        <taxon>Eutheria</taxon>
        <taxon>Euarchontoglires</taxon>
        <taxon>Glires</taxon>
        <taxon>Rodentia</taxon>
        <taxon>Castorimorpha</taxon>
        <taxon>Castoridae</taxon>
        <taxon>Castor</taxon>
    </lineage>
</organism>
<evidence type="ECO:0000256" key="1">
    <source>
        <dbReference type="ARBA" id="ARBA00022553"/>
    </source>
</evidence>
<accession>A0A8C0VVD0</accession>
<dbReference type="PANTHER" id="PTHR14972">
    <property type="entry name" value="AGAP011572-PA"/>
    <property type="match status" value="1"/>
</dbReference>
<feature type="compositionally biased region" description="Low complexity" evidence="2">
    <location>
        <begin position="267"/>
        <end position="281"/>
    </location>
</feature>
<name>A0A8C0VVD0_CASCN</name>
<dbReference type="PANTHER" id="PTHR14972:SF7">
    <property type="entry name" value="PROTEIN FAM117A"/>
    <property type="match status" value="1"/>
</dbReference>
<protein>
    <recommendedName>
        <fullName evidence="4">Protein FAM117A</fullName>
    </recommendedName>
</protein>
<feature type="compositionally biased region" description="Gly residues" evidence="2">
    <location>
        <begin position="1"/>
        <end position="25"/>
    </location>
</feature>
<keyword evidence="1" id="KW-0597">Phosphoprotein</keyword>
<reference evidence="3" key="1">
    <citation type="submission" date="2023-09" db="UniProtKB">
        <authorList>
            <consortium name="Ensembl"/>
        </authorList>
    </citation>
    <scope>IDENTIFICATION</scope>
</reference>
<dbReference type="Pfam" id="PF15388">
    <property type="entry name" value="FAM117"/>
    <property type="match status" value="1"/>
</dbReference>
<evidence type="ECO:0008006" key="4">
    <source>
        <dbReference type="Google" id="ProtNLM"/>
    </source>
</evidence>
<dbReference type="InterPro" id="IPR026642">
    <property type="entry name" value="Glcci1/FAM117"/>
</dbReference>
<sequence length="458" mass="49563">MAGSAAGGRGGGAWGPGRGGAGGLRRGCSPPVPAGSPRAGLQPLRATVPFQLQQPHQRRDGGGHAASVPCSVAPEKSVCRPQPPQVRRTFSLDTILTSYLLGQWPRDADGAFTCCTNDKATQTPLSWQEPEGELASSCMHKRSASWSSTDHRKEITKLKQQLQRTKLSRGGKEKERGSPLQGDHTVRGSVRMSPPSFPSGSPVLRLSPCLHRSLEGLNQELEEVFVKEQGEEELLRILEVPDGHRAPAPPQNGSYDHPLLLLEPGNLASSPSMPLASPQPSGQANREEYQGAIEELASVSSDKASSLGHQTFLEDGSPSPVLAFAASPRPNHSYVFKREPPEGCERVRVFEEATSIFIRADSRWKLWFQWQSGSLVMALEERFVLDWVWALRAPFVSQKREKIIHGDGNTTPRGSLLLLLLLPGILQASGPLRHCGGKRPVLAAQAQTGLLMPSLIAC</sequence>
<evidence type="ECO:0000313" key="3">
    <source>
        <dbReference type="Ensembl" id="ENSCCNP00000001373.1"/>
    </source>
</evidence>
<dbReference type="Ensembl" id="ENSCCNT00000001814.1">
    <property type="protein sequence ID" value="ENSCCNP00000001373.1"/>
    <property type="gene ID" value="ENSCCNG00000001514.1"/>
</dbReference>
<feature type="region of interest" description="Disordered" evidence="2">
    <location>
        <begin position="264"/>
        <end position="287"/>
    </location>
</feature>
<dbReference type="AlphaFoldDB" id="A0A8C0VVD0"/>
<proteinExistence type="predicted"/>
<evidence type="ECO:0000256" key="2">
    <source>
        <dbReference type="SAM" id="MobiDB-lite"/>
    </source>
</evidence>
<gene>
    <name evidence="3" type="primary">Fam117a</name>
</gene>
<feature type="region of interest" description="Disordered" evidence="2">
    <location>
        <begin position="160"/>
        <end position="201"/>
    </location>
</feature>
<feature type="region of interest" description="Disordered" evidence="2">
    <location>
        <begin position="1"/>
        <end position="44"/>
    </location>
</feature>